<reference evidence="1 2" key="1">
    <citation type="journal article" date="2019" name="Nat. Ecol. Evol.">
        <title>Megaphylogeny resolves global patterns of mushroom evolution.</title>
        <authorList>
            <person name="Varga T."/>
            <person name="Krizsan K."/>
            <person name="Foldi C."/>
            <person name="Dima B."/>
            <person name="Sanchez-Garcia M."/>
            <person name="Sanchez-Ramirez S."/>
            <person name="Szollosi G.J."/>
            <person name="Szarkandi J.G."/>
            <person name="Papp V."/>
            <person name="Albert L."/>
            <person name="Andreopoulos W."/>
            <person name="Angelini C."/>
            <person name="Antonin V."/>
            <person name="Barry K.W."/>
            <person name="Bougher N.L."/>
            <person name="Buchanan P."/>
            <person name="Buyck B."/>
            <person name="Bense V."/>
            <person name="Catcheside P."/>
            <person name="Chovatia M."/>
            <person name="Cooper J."/>
            <person name="Damon W."/>
            <person name="Desjardin D."/>
            <person name="Finy P."/>
            <person name="Geml J."/>
            <person name="Haridas S."/>
            <person name="Hughes K."/>
            <person name="Justo A."/>
            <person name="Karasinski D."/>
            <person name="Kautmanova I."/>
            <person name="Kiss B."/>
            <person name="Kocsube S."/>
            <person name="Kotiranta H."/>
            <person name="LaButti K.M."/>
            <person name="Lechner B.E."/>
            <person name="Liimatainen K."/>
            <person name="Lipzen A."/>
            <person name="Lukacs Z."/>
            <person name="Mihaltcheva S."/>
            <person name="Morgado L.N."/>
            <person name="Niskanen T."/>
            <person name="Noordeloos M.E."/>
            <person name="Ohm R.A."/>
            <person name="Ortiz-Santana B."/>
            <person name="Ovrebo C."/>
            <person name="Racz N."/>
            <person name="Riley R."/>
            <person name="Savchenko A."/>
            <person name="Shiryaev A."/>
            <person name="Soop K."/>
            <person name="Spirin V."/>
            <person name="Szebenyi C."/>
            <person name="Tomsovsky M."/>
            <person name="Tulloss R.E."/>
            <person name="Uehling J."/>
            <person name="Grigoriev I.V."/>
            <person name="Vagvolgyi C."/>
            <person name="Papp T."/>
            <person name="Martin F.M."/>
            <person name="Miettinen O."/>
            <person name="Hibbett D.S."/>
            <person name="Nagy L.G."/>
        </authorList>
    </citation>
    <scope>NUCLEOTIDE SEQUENCE [LARGE SCALE GENOMIC DNA]</scope>
    <source>
        <strain evidence="1 2">NL-1719</strain>
    </source>
</reference>
<gene>
    <name evidence="1" type="ORF">BDN72DRAFT_783737</name>
</gene>
<protein>
    <submittedName>
        <fullName evidence="1">Ndufb11, NADH dehydrogenase 1 beta subcomplex subunit</fullName>
    </submittedName>
</protein>
<accession>A0ACD3BFZ1</accession>
<dbReference type="EMBL" id="ML208259">
    <property type="protein sequence ID" value="TFK77033.1"/>
    <property type="molecule type" value="Genomic_DNA"/>
</dbReference>
<proteinExistence type="predicted"/>
<evidence type="ECO:0000313" key="2">
    <source>
        <dbReference type="Proteomes" id="UP000308600"/>
    </source>
</evidence>
<name>A0ACD3BFZ1_9AGAR</name>
<dbReference type="Proteomes" id="UP000308600">
    <property type="component" value="Unassembled WGS sequence"/>
</dbReference>
<keyword evidence="2" id="KW-1185">Reference proteome</keyword>
<evidence type="ECO:0000313" key="1">
    <source>
        <dbReference type="EMBL" id="TFK77033.1"/>
    </source>
</evidence>
<sequence>MLPASSIRLARVAVPRYASRRFASHDAPHYNEPSGYLFGEKPLPPGQKRVKEDWENIWYLGMFGSMAFASVMLYYKPDTSVQSWALNEAKARMEARGEKYLYEPSSSQSSSPSPSS</sequence>
<organism evidence="1 2">
    <name type="scientific">Pluteus cervinus</name>
    <dbReference type="NCBI Taxonomy" id="181527"/>
    <lineage>
        <taxon>Eukaryota</taxon>
        <taxon>Fungi</taxon>
        <taxon>Dikarya</taxon>
        <taxon>Basidiomycota</taxon>
        <taxon>Agaricomycotina</taxon>
        <taxon>Agaricomycetes</taxon>
        <taxon>Agaricomycetidae</taxon>
        <taxon>Agaricales</taxon>
        <taxon>Pluteineae</taxon>
        <taxon>Pluteaceae</taxon>
        <taxon>Pluteus</taxon>
    </lineage>
</organism>